<evidence type="ECO:0000256" key="1">
    <source>
        <dbReference type="ARBA" id="ARBA00004141"/>
    </source>
</evidence>
<evidence type="ECO:0000313" key="12">
    <source>
        <dbReference type="Proteomes" id="UP000294933"/>
    </source>
</evidence>
<dbReference type="AlphaFoldDB" id="A0A4Y7PY93"/>
<keyword evidence="9" id="KW-0807">Transducer</keyword>
<dbReference type="GO" id="GO:0004932">
    <property type="term" value="F:mating-type factor pheromone receptor activity"/>
    <property type="evidence" value="ECO:0007669"/>
    <property type="project" value="InterPro"/>
</dbReference>
<evidence type="ECO:0000256" key="4">
    <source>
        <dbReference type="ARBA" id="ARBA00022692"/>
    </source>
</evidence>
<dbReference type="PANTHER" id="PTHR28097:SF1">
    <property type="entry name" value="PHEROMONE A FACTOR RECEPTOR"/>
    <property type="match status" value="1"/>
</dbReference>
<keyword evidence="6" id="KW-0297">G-protein coupled receptor</keyword>
<feature type="transmembrane region" description="Helical" evidence="10">
    <location>
        <begin position="109"/>
        <end position="131"/>
    </location>
</feature>
<sequence length="160" mass="18301">MDPTYPLYPIVSFICFILVLIPLPMHLHLRNAGTSMYIIWTAASCLILFVNSIVWHNNAIDKAPVWCDISGRILLGYGTAIPACGLCIQRRLYLATRITITNQKEKMKFFFQDLFVSLGLPLLFTALAFIVQGNRYDIFEDFGCIIPIYNVWPVYPIYSI</sequence>
<evidence type="ECO:0000256" key="8">
    <source>
        <dbReference type="ARBA" id="ARBA00023170"/>
    </source>
</evidence>
<evidence type="ECO:0000256" key="5">
    <source>
        <dbReference type="ARBA" id="ARBA00022989"/>
    </source>
</evidence>
<gene>
    <name evidence="11" type="ORF">BD410DRAFT_432347</name>
</gene>
<keyword evidence="4 10" id="KW-0812">Transmembrane</keyword>
<keyword evidence="12" id="KW-1185">Reference proteome</keyword>
<dbReference type="Proteomes" id="UP000294933">
    <property type="component" value="Unassembled WGS sequence"/>
</dbReference>
<dbReference type="EMBL" id="ML170195">
    <property type="protein sequence ID" value="TDL19569.1"/>
    <property type="molecule type" value="Genomic_DNA"/>
</dbReference>
<keyword evidence="3" id="KW-0589">Pheromone response</keyword>
<evidence type="ECO:0000256" key="9">
    <source>
        <dbReference type="ARBA" id="ARBA00023224"/>
    </source>
</evidence>
<evidence type="ECO:0000256" key="7">
    <source>
        <dbReference type="ARBA" id="ARBA00023136"/>
    </source>
</evidence>
<dbReference type="GO" id="GO:0000750">
    <property type="term" value="P:pheromone-dependent signal transduction involved in conjugation with cellular fusion"/>
    <property type="evidence" value="ECO:0007669"/>
    <property type="project" value="TreeGrafter"/>
</dbReference>
<reference evidence="11 12" key="1">
    <citation type="submission" date="2018-06" db="EMBL/GenBank/DDBJ databases">
        <title>A transcriptomic atlas of mushroom development highlights an independent origin of complex multicellularity.</title>
        <authorList>
            <consortium name="DOE Joint Genome Institute"/>
            <person name="Krizsan K."/>
            <person name="Almasi E."/>
            <person name="Merenyi Z."/>
            <person name="Sahu N."/>
            <person name="Viragh M."/>
            <person name="Koszo T."/>
            <person name="Mondo S."/>
            <person name="Kiss B."/>
            <person name="Balint B."/>
            <person name="Kues U."/>
            <person name="Barry K."/>
            <person name="Hegedus J.C."/>
            <person name="Henrissat B."/>
            <person name="Johnson J."/>
            <person name="Lipzen A."/>
            <person name="Ohm R."/>
            <person name="Nagy I."/>
            <person name="Pangilinan J."/>
            <person name="Yan J."/>
            <person name="Xiong Y."/>
            <person name="Grigoriev I.V."/>
            <person name="Hibbett D.S."/>
            <person name="Nagy L.G."/>
        </authorList>
    </citation>
    <scope>NUCLEOTIDE SEQUENCE [LARGE SCALE GENOMIC DNA]</scope>
    <source>
        <strain evidence="11 12">SZMC22713</strain>
    </source>
</reference>
<evidence type="ECO:0000256" key="3">
    <source>
        <dbReference type="ARBA" id="ARBA00022507"/>
    </source>
</evidence>
<feature type="transmembrane region" description="Helical" evidence="10">
    <location>
        <begin position="6"/>
        <end position="25"/>
    </location>
</feature>
<feature type="transmembrane region" description="Helical" evidence="10">
    <location>
        <begin position="69"/>
        <end position="88"/>
    </location>
</feature>
<evidence type="ECO:0000256" key="10">
    <source>
        <dbReference type="SAM" id="Phobius"/>
    </source>
</evidence>
<dbReference type="PANTHER" id="PTHR28097">
    <property type="entry name" value="PHEROMONE A FACTOR RECEPTOR"/>
    <property type="match status" value="1"/>
</dbReference>
<organism evidence="11 12">
    <name type="scientific">Rickenella mellea</name>
    <dbReference type="NCBI Taxonomy" id="50990"/>
    <lineage>
        <taxon>Eukaryota</taxon>
        <taxon>Fungi</taxon>
        <taxon>Dikarya</taxon>
        <taxon>Basidiomycota</taxon>
        <taxon>Agaricomycotina</taxon>
        <taxon>Agaricomycetes</taxon>
        <taxon>Hymenochaetales</taxon>
        <taxon>Rickenellaceae</taxon>
        <taxon>Rickenella</taxon>
    </lineage>
</organism>
<feature type="transmembrane region" description="Helical" evidence="10">
    <location>
        <begin position="37"/>
        <end position="57"/>
    </location>
</feature>
<dbReference type="GO" id="GO:0005886">
    <property type="term" value="C:plasma membrane"/>
    <property type="evidence" value="ECO:0007669"/>
    <property type="project" value="TreeGrafter"/>
</dbReference>
<keyword evidence="5 10" id="KW-1133">Transmembrane helix</keyword>
<comment type="similarity">
    <text evidence="2">Belongs to the G-protein coupled receptor 4 family.</text>
</comment>
<comment type="subcellular location">
    <subcellularLocation>
        <location evidence="1">Membrane</location>
        <topology evidence="1">Multi-pass membrane protein</topology>
    </subcellularLocation>
</comment>
<accession>A0A4Y7PY93</accession>
<protein>
    <submittedName>
        <fullName evidence="11">Putative pheromone receptor STE3.2</fullName>
    </submittedName>
</protein>
<evidence type="ECO:0000313" key="11">
    <source>
        <dbReference type="EMBL" id="TDL19569.1"/>
    </source>
</evidence>
<keyword evidence="8 11" id="KW-0675">Receptor</keyword>
<evidence type="ECO:0000256" key="2">
    <source>
        <dbReference type="ARBA" id="ARBA00011085"/>
    </source>
</evidence>
<evidence type="ECO:0000256" key="6">
    <source>
        <dbReference type="ARBA" id="ARBA00023040"/>
    </source>
</evidence>
<dbReference type="Pfam" id="PF02076">
    <property type="entry name" value="STE3"/>
    <property type="match status" value="1"/>
</dbReference>
<keyword evidence="7 10" id="KW-0472">Membrane</keyword>
<dbReference type="VEuPathDB" id="FungiDB:BD410DRAFT_432347"/>
<dbReference type="PRINTS" id="PR00899">
    <property type="entry name" value="GPCRSTE3"/>
</dbReference>
<proteinExistence type="inferred from homology"/>
<dbReference type="OrthoDB" id="2874149at2759"/>
<dbReference type="InterPro" id="IPR001499">
    <property type="entry name" value="GPCR_STE3"/>
</dbReference>
<name>A0A4Y7PY93_9AGAM</name>